<protein>
    <recommendedName>
        <fullName evidence="3">DUF4367 domain-containing protein</fullName>
    </recommendedName>
</protein>
<evidence type="ECO:0000313" key="2">
    <source>
        <dbReference type="Proteomes" id="UP001225646"/>
    </source>
</evidence>
<evidence type="ECO:0008006" key="3">
    <source>
        <dbReference type="Google" id="ProtNLM"/>
    </source>
</evidence>
<evidence type="ECO:0000313" key="1">
    <source>
        <dbReference type="EMBL" id="MDQ0161025.1"/>
    </source>
</evidence>
<accession>A0ABT9VJQ7</accession>
<gene>
    <name evidence="1" type="ORF">J2S06_000095</name>
</gene>
<keyword evidence="2" id="KW-1185">Reference proteome</keyword>
<sequence length="167" mass="18953">MRLFKIAFIYSFAFTLLVGCSISKEEVKQSAIASIKIAFQEDSVKANETNDQFSFYLPDTFDIESASGSNLILSEGEQQYILFVNKNEKRNSKLLYQKGIDTATDILVNETMETDDEFKYTIIIKLNEKVYEVITGIGGIKMTTHANSQDVDDSVRKMIKIVQSVQY</sequence>
<proteinExistence type="predicted"/>
<dbReference type="Proteomes" id="UP001225646">
    <property type="component" value="Unassembled WGS sequence"/>
</dbReference>
<dbReference type="RefSeq" id="WP_419150953.1">
    <property type="nucleotide sequence ID" value="NZ_JAUSTR010000001.1"/>
</dbReference>
<name>A0ABT9VJQ7_9BACI</name>
<dbReference type="EMBL" id="JAUSTR010000001">
    <property type="protein sequence ID" value="MDQ0161025.1"/>
    <property type="molecule type" value="Genomic_DNA"/>
</dbReference>
<reference evidence="1 2" key="1">
    <citation type="submission" date="2023-07" db="EMBL/GenBank/DDBJ databases">
        <title>Genomic Encyclopedia of Type Strains, Phase IV (KMG-IV): sequencing the most valuable type-strain genomes for metagenomic binning, comparative biology and taxonomic classification.</title>
        <authorList>
            <person name="Goeker M."/>
        </authorList>
    </citation>
    <scope>NUCLEOTIDE SEQUENCE [LARGE SCALE GENOMIC DNA]</scope>
    <source>
        <strain evidence="1 2">DSM 19092</strain>
    </source>
</reference>
<comment type="caution">
    <text evidence="1">The sequence shown here is derived from an EMBL/GenBank/DDBJ whole genome shotgun (WGS) entry which is preliminary data.</text>
</comment>
<dbReference type="PROSITE" id="PS51257">
    <property type="entry name" value="PROKAR_LIPOPROTEIN"/>
    <property type="match status" value="1"/>
</dbReference>
<organism evidence="1 2">
    <name type="scientific">Aeribacillus alveayuensis</name>
    <dbReference type="NCBI Taxonomy" id="279215"/>
    <lineage>
        <taxon>Bacteria</taxon>
        <taxon>Bacillati</taxon>
        <taxon>Bacillota</taxon>
        <taxon>Bacilli</taxon>
        <taxon>Bacillales</taxon>
        <taxon>Bacillaceae</taxon>
        <taxon>Aeribacillus</taxon>
    </lineage>
</organism>